<dbReference type="KEGG" id="vg:35382034"/>
<organism evidence="1">
    <name type="scientific">Orpheovirus IHUMI-LCC2</name>
    <dbReference type="NCBI Taxonomy" id="2023057"/>
    <lineage>
        <taxon>Viruses</taxon>
        <taxon>Varidnaviria</taxon>
        <taxon>Bamfordvirae</taxon>
        <taxon>Nucleocytoviricota</taxon>
        <taxon>Megaviricetes</taxon>
        <taxon>Pimascovirales</taxon>
        <taxon>Ocovirineae</taxon>
        <taxon>Orpheoviridae</taxon>
        <taxon>Alphaorpheovirus</taxon>
        <taxon>Alphaorpheovirus massiliense</taxon>
    </lineage>
</organism>
<dbReference type="RefSeq" id="YP_009448471.1">
    <property type="nucleotide sequence ID" value="NC_036594.1"/>
</dbReference>
<dbReference type="EMBL" id="LT906555">
    <property type="protein sequence ID" value="SNW62169.1"/>
    <property type="molecule type" value="Genomic_DNA"/>
</dbReference>
<name>A0A2I2L3Y1_9VIRU</name>
<proteinExistence type="predicted"/>
<protein>
    <submittedName>
        <fullName evidence="1">Uncharacterized protein</fullName>
    </submittedName>
</protein>
<dbReference type="Proteomes" id="UP000236316">
    <property type="component" value="Segment"/>
</dbReference>
<evidence type="ECO:0000313" key="1">
    <source>
        <dbReference type="EMBL" id="SNW62169.1"/>
    </source>
</evidence>
<dbReference type="GeneID" id="35382034"/>
<evidence type="ECO:0000313" key="2">
    <source>
        <dbReference type="Proteomes" id="UP000236316"/>
    </source>
</evidence>
<gene>
    <name evidence="1" type="ORF">ORPV_265</name>
</gene>
<sequence length="291" mass="34326">MDQRTAFNFLMSNVKHRYMVEKNFERCFPSNKYYKSHNQNIGYAKVDMDKVVRDDAVLNIKKFIYERKMTIPDVIHYAQISNNFQLFNDYKDFIGVYGLTIHNQPLETQKIYLGINTGIMQEYARSKYKDPNYDSSFMILRVLIYNMEEKLLVSGNRSGNIDEYTDLLVDFSYGYDDVLKIILDNIYISTHEISIIADNNNLPFTKYAIEKYLQNGGLLSDINDDDLFIGVINDVPTIEYIPVFKYLLSIQGIPHNFQELYDKILNNERLQADENLRHELLQEVEKYIMQL</sequence>
<reference evidence="1" key="1">
    <citation type="submission" date="2017-08" db="EMBL/GenBank/DDBJ databases">
        <authorList>
            <consortium name="Urmite Genomes"/>
        </authorList>
    </citation>
    <scope>NUCLEOTIDE SEQUENCE [LARGE SCALE GENOMIC DNA]</scope>
    <source>
        <strain evidence="1">IHUMI-LCC2</strain>
    </source>
</reference>
<keyword evidence="2" id="KW-1185">Reference proteome</keyword>
<accession>A0A2I2L3Y1</accession>